<dbReference type="GO" id="GO:0031966">
    <property type="term" value="C:mitochondrial membrane"/>
    <property type="evidence" value="ECO:0007669"/>
    <property type="project" value="UniProtKB-SubCell"/>
</dbReference>
<dbReference type="EMBL" id="KT215853">
    <property type="protein sequence ID" value="APF47519.1"/>
    <property type="molecule type" value="Genomic_DNA"/>
</dbReference>
<feature type="transmembrane region" description="Helical" evidence="17">
    <location>
        <begin position="87"/>
        <end position="107"/>
    </location>
</feature>
<evidence type="ECO:0000256" key="16">
    <source>
        <dbReference type="ARBA" id="ARBA00049551"/>
    </source>
</evidence>
<feature type="transmembrane region" description="Helical" evidence="17">
    <location>
        <begin position="301"/>
        <end position="325"/>
    </location>
</feature>
<keyword evidence="6 17" id="KW-0813">Transport</keyword>
<dbReference type="PANTHER" id="PTHR43507:SF20">
    <property type="entry name" value="NADH-UBIQUINONE OXIDOREDUCTASE CHAIN 4"/>
    <property type="match status" value="1"/>
</dbReference>
<evidence type="ECO:0000256" key="12">
    <source>
        <dbReference type="ARBA" id="ARBA00023027"/>
    </source>
</evidence>
<organism evidence="20">
    <name type="scientific">Protapanteles sp. 2 SNS-2016</name>
    <dbReference type="NCBI Taxonomy" id="1911513"/>
    <lineage>
        <taxon>Eukaryota</taxon>
        <taxon>Metazoa</taxon>
        <taxon>Ecdysozoa</taxon>
        <taxon>Arthropoda</taxon>
        <taxon>Hexapoda</taxon>
        <taxon>Insecta</taxon>
        <taxon>Pterygota</taxon>
        <taxon>Neoptera</taxon>
        <taxon>Endopterygota</taxon>
        <taxon>Hymenoptera</taxon>
        <taxon>Apocrita</taxon>
        <taxon>Ichneumonoidea</taxon>
        <taxon>Braconidae</taxon>
        <taxon>Microgastrinae</taxon>
        <taxon>Protapanteles</taxon>
    </lineage>
</organism>
<evidence type="ECO:0000256" key="15">
    <source>
        <dbReference type="ARBA" id="ARBA00023136"/>
    </source>
</evidence>
<evidence type="ECO:0000256" key="13">
    <source>
        <dbReference type="ARBA" id="ARBA00023075"/>
    </source>
</evidence>
<feature type="domain" description="NADH:ubiquinone oxidoreductase chain 4 N-terminal" evidence="19">
    <location>
        <begin position="1"/>
        <end position="103"/>
    </location>
</feature>
<geneLocation type="mitochondrion" evidence="20"/>
<keyword evidence="11 17" id="KW-1133">Transmembrane helix</keyword>
<keyword evidence="10 17" id="KW-0249">Electron transport</keyword>
<gene>
    <name evidence="20" type="primary">ND4</name>
</gene>
<evidence type="ECO:0000259" key="19">
    <source>
        <dbReference type="Pfam" id="PF01059"/>
    </source>
</evidence>
<evidence type="ECO:0000256" key="6">
    <source>
        <dbReference type="ARBA" id="ARBA00022448"/>
    </source>
</evidence>
<dbReference type="GO" id="GO:0042773">
    <property type="term" value="P:ATP synthesis coupled electron transport"/>
    <property type="evidence" value="ECO:0007669"/>
    <property type="project" value="InterPro"/>
</dbReference>
<feature type="transmembrane region" description="Helical" evidence="17">
    <location>
        <begin position="346"/>
        <end position="364"/>
    </location>
</feature>
<keyword evidence="8 17" id="KW-0812">Transmembrane</keyword>
<evidence type="ECO:0000313" key="20">
    <source>
        <dbReference type="EMBL" id="APF47519.1"/>
    </source>
</evidence>
<dbReference type="Pfam" id="PF00361">
    <property type="entry name" value="Proton_antipo_M"/>
    <property type="match status" value="1"/>
</dbReference>
<evidence type="ECO:0000256" key="7">
    <source>
        <dbReference type="ARBA" id="ARBA00022660"/>
    </source>
</evidence>
<dbReference type="InterPro" id="IPR000260">
    <property type="entry name" value="NADH4_N"/>
</dbReference>
<dbReference type="PANTHER" id="PTHR43507">
    <property type="entry name" value="NADH-UBIQUINONE OXIDOREDUCTASE CHAIN 4"/>
    <property type="match status" value="1"/>
</dbReference>
<dbReference type="Pfam" id="PF01059">
    <property type="entry name" value="Oxidored_q5_N"/>
    <property type="match status" value="1"/>
</dbReference>
<dbReference type="InterPro" id="IPR003918">
    <property type="entry name" value="NADH_UbQ_OxRdtase"/>
</dbReference>
<protein>
    <recommendedName>
        <fullName evidence="5 17">NADH-ubiquinone oxidoreductase chain 4</fullName>
        <ecNumber evidence="4 17">7.1.1.2</ecNumber>
    </recommendedName>
</protein>
<name>A0A6F8AKZ4_9HYME</name>
<dbReference type="InterPro" id="IPR001750">
    <property type="entry name" value="ND/Mrp_TM"/>
</dbReference>
<keyword evidence="12 17" id="KW-0520">NAD</keyword>
<feature type="transmembrane region" description="Helical" evidence="17">
    <location>
        <begin position="247"/>
        <end position="266"/>
    </location>
</feature>
<evidence type="ECO:0000256" key="9">
    <source>
        <dbReference type="ARBA" id="ARBA00022967"/>
    </source>
</evidence>
<comment type="subcellular location">
    <subcellularLocation>
        <location evidence="2 17">Mitochondrion membrane</location>
        <topology evidence="2 17">Multi-pass membrane protein</topology>
    </subcellularLocation>
</comment>
<feature type="transmembrane region" description="Helical" evidence="17">
    <location>
        <begin position="191"/>
        <end position="210"/>
    </location>
</feature>
<evidence type="ECO:0000256" key="1">
    <source>
        <dbReference type="ARBA" id="ARBA00003257"/>
    </source>
</evidence>
<dbReference type="GO" id="GO:0003954">
    <property type="term" value="F:NADH dehydrogenase activity"/>
    <property type="evidence" value="ECO:0007669"/>
    <property type="project" value="TreeGrafter"/>
</dbReference>
<reference evidence="20" key="1">
    <citation type="submission" date="2015-06" db="EMBL/GenBank/DDBJ databases">
        <title>Cotesia planula mitochondrion, partial genome.</title>
        <authorList>
            <person name="Song S.N."/>
            <person name="Chen X.X."/>
        </authorList>
    </citation>
    <scope>NUCLEOTIDE SEQUENCE</scope>
</reference>
<keyword evidence="13 17" id="KW-0830">Ubiquinone</keyword>
<dbReference type="EC" id="7.1.1.2" evidence="4 17"/>
<accession>A0A6F8AKZ4</accession>
<comment type="catalytic activity">
    <reaction evidence="16 17">
        <text>a ubiquinone + NADH + 5 H(+)(in) = a ubiquinol + NAD(+) + 4 H(+)(out)</text>
        <dbReference type="Rhea" id="RHEA:29091"/>
        <dbReference type="Rhea" id="RHEA-COMP:9565"/>
        <dbReference type="Rhea" id="RHEA-COMP:9566"/>
        <dbReference type="ChEBI" id="CHEBI:15378"/>
        <dbReference type="ChEBI" id="CHEBI:16389"/>
        <dbReference type="ChEBI" id="CHEBI:17976"/>
        <dbReference type="ChEBI" id="CHEBI:57540"/>
        <dbReference type="ChEBI" id="CHEBI:57945"/>
        <dbReference type="EC" id="7.1.1.2"/>
    </reaction>
</comment>
<comment type="function">
    <text evidence="1">Core subunit of the mitochondrial membrane respiratory chain NADH dehydrogenase (Complex I) that is believed to belong to the minimal assembly required for catalysis. Complex I functions in the transfer of electrons from NADH to the respiratory chain. The immediate electron acceptor for the enzyme is believed to be ubiquinone.</text>
</comment>
<feature type="transmembrane region" description="Helical" evidence="17">
    <location>
        <begin position="143"/>
        <end position="162"/>
    </location>
</feature>
<comment type="function">
    <text evidence="17">Core subunit of the mitochondrial membrane respiratory chain NADH dehydrogenase (Complex I) which catalyzes electron transfer from NADH through the respiratory chain, using ubiquinone as an electron acceptor. Essential for the catalytic activity and assembly of complex I.</text>
</comment>
<evidence type="ECO:0000256" key="2">
    <source>
        <dbReference type="ARBA" id="ARBA00004225"/>
    </source>
</evidence>
<dbReference type="PRINTS" id="PR01437">
    <property type="entry name" value="NUOXDRDTASE4"/>
</dbReference>
<dbReference type="AlphaFoldDB" id="A0A6F8AKZ4"/>
<evidence type="ECO:0000256" key="8">
    <source>
        <dbReference type="ARBA" id="ARBA00022692"/>
    </source>
</evidence>
<feature type="transmembrane region" description="Helical" evidence="17">
    <location>
        <begin position="216"/>
        <end position="235"/>
    </location>
</feature>
<evidence type="ECO:0000256" key="11">
    <source>
        <dbReference type="ARBA" id="ARBA00022989"/>
    </source>
</evidence>
<keyword evidence="14 17" id="KW-0496">Mitochondrion</keyword>
<evidence type="ECO:0000256" key="14">
    <source>
        <dbReference type="ARBA" id="ARBA00023128"/>
    </source>
</evidence>
<feature type="transmembrane region" description="Helical" evidence="17">
    <location>
        <begin position="21"/>
        <end position="37"/>
    </location>
</feature>
<sequence>MMKLMFMMIFMNFLNKKIYMIMFNHLILMTIMFMILMKMNLNNFFFNNIFYMFSYDFISYFLILLSFWIIILSYLTNIKFLKNKFKLYFIFIMNNLLILLTMCFLSMNLLMFYIFFESSIIPIMLLIMGWGLQINRLQASMYLLLYTLFGSLPLLMMLFLIYKNFNSLMYLFLNFKLNFILNCNMNNMISFLMLIFAFLIKMPIYFLHLWLPKAHVEAPICGSMILAGIMLKLGSYGMIRLMMFMKFVFMKFNLIVINLSIIGGLYSSLMCLNINDYKIIVAYSSIVHMSSLMSSMLTMNYWGYLGSYLMMIAHGLCSSCMFCLVNMNYERTHSRSLNINKGLMNILPSLSLWWFLICIINMSAPPSMNLISEIMMFNSLISWSNIMIMYFLLLTFFSSCYSIFIFSFSQHGKLNFNLFNFKMINCLEYIIIILHWLPLNFIIINLNLMFYFKKFLVYMYM</sequence>
<dbReference type="GO" id="GO:0048039">
    <property type="term" value="F:ubiquinone binding"/>
    <property type="evidence" value="ECO:0007669"/>
    <property type="project" value="TreeGrafter"/>
</dbReference>
<keyword evidence="9" id="KW-1278">Translocase</keyword>
<dbReference type="GO" id="GO:0015990">
    <property type="term" value="P:electron transport coupled proton transport"/>
    <property type="evidence" value="ECO:0007669"/>
    <property type="project" value="TreeGrafter"/>
</dbReference>
<feature type="transmembrane region" description="Helical" evidence="17">
    <location>
        <begin position="384"/>
        <end position="408"/>
    </location>
</feature>
<evidence type="ECO:0000256" key="3">
    <source>
        <dbReference type="ARBA" id="ARBA00009025"/>
    </source>
</evidence>
<evidence type="ECO:0000256" key="10">
    <source>
        <dbReference type="ARBA" id="ARBA00022982"/>
    </source>
</evidence>
<feature type="domain" description="NADH:quinone oxidoreductase/Mrp antiporter transmembrane" evidence="18">
    <location>
        <begin position="106"/>
        <end position="397"/>
    </location>
</feature>
<comment type="similarity">
    <text evidence="3 17">Belongs to the complex I subunit 4 family.</text>
</comment>
<evidence type="ECO:0000256" key="5">
    <source>
        <dbReference type="ARBA" id="ARBA00021006"/>
    </source>
</evidence>
<feature type="transmembrane region" description="Helical" evidence="17">
    <location>
        <begin position="429"/>
        <end position="452"/>
    </location>
</feature>
<evidence type="ECO:0000259" key="18">
    <source>
        <dbReference type="Pfam" id="PF00361"/>
    </source>
</evidence>
<keyword evidence="7 17" id="KW-0679">Respiratory chain</keyword>
<feature type="transmembrane region" description="Helical" evidence="17">
    <location>
        <begin position="57"/>
        <end position="75"/>
    </location>
</feature>
<keyword evidence="15 17" id="KW-0472">Membrane</keyword>
<evidence type="ECO:0000256" key="4">
    <source>
        <dbReference type="ARBA" id="ARBA00012944"/>
    </source>
</evidence>
<dbReference type="GO" id="GO:0008137">
    <property type="term" value="F:NADH dehydrogenase (ubiquinone) activity"/>
    <property type="evidence" value="ECO:0007669"/>
    <property type="project" value="UniProtKB-UniRule"/>
</dbReference>
<feature type="transmembrane region" description="Helical" evidence="17">
    <location>
        <begin position="113"/>
        <end position="131"/>
    </location>
</feature>
<proteinExistence type="inferred from homology"/>
<evidence type="ECO:0000256" key="17">
    <source>
        <dbReference type="RuleBase" id="RU003297"/>
    </source>
</evidence>